<dbReference type="AlphaFoldDB" id="A0A0R1LTA3"/>
<keyword evidence="3 10" id="KW-0812">Transmembrane</keyword>
<feature type="transmembrane region" description="Helical" evidence="10">
    <location>
        <begin position="352"/>
        <end position="374"/>
    </location>
</feature>
<evidence type="ECO:0000256" key="7">
    <source>
        <dbReference type="ARBA" id="ARBA00023173"/>
    </source>
</evidence>
<dbReference type="Pfam" id="PF00654">
    <property type="entry name" value="Voltage_CLC"/>
    <property type="match status" value="1"/>
</dbReference>
<keyword evidence="4 10" id="KW-1133">Transmembrane helix</keyword>
<keyword evidence="8" id="KW-0868">Chloride</keyword>
<dbReference type="PANTHER" id="PTHR43427">
    <property type="entry name" value="CHLORIDE CHANNEL PROTEIN CLC-E"/>
    <property type="match status" value="1"/>
</dbReference>
<dbReference type="EMBL" id="AZEE01000025">
    <property type="protein sequence ID" value="KRK98966.1"/>
    <property type="molecule type" value="Genomic_DNA"/>
</dbReference>
<dbReference type="Proteomes" id="UP000051160">
    <property type="component" value="Unassembled WGS sequence"/>
</dbReference>
<keyword evidence="6 10" id="KW-0472">Membrane</keyword>
<protein>
    <submittedName>
        <fullName evidence="11">Chloride channel protein EriC</fullName>
    </submittedName>
</protein>
<feature type="transmembrane region" description="Helical" evidence="10">
    <location>
        <begin position="290"/>
        <end position="311"/>
    </location>
</feature>
<dbReference type="PATRIC" id="fig|1423776.4.peg.112"/>
<keyword evidence="5" id="KW-0406">Ion transport</keyword>
<evidence type="ECO:0000256" key="2">
    <source>
        <dbReference type="ARBA" id="ARBA00022448"/>
    </source>
</evidence>
<feature type="transmembrane region" description="Helical" evidence="10">
    <location>
        <begin position="177"/>
        <end position="196"/>
    </location>
</feature>
<feature type="transmembrane region" description="Helical" evidence="10">
    <location>
        <begin position="323"/>
        <end position="346"/>
    </location>
</feature>
<dbReference type="GO" id="GO:0034707">
    <property type="term" value="C:chloride channel complex"/>
    <property type="evidence" value="ECO:0007669"/>
    <property type="project" value="UniProtKB-KW"/>
</dbReference>
<evidence type="ECO:0000256" key="8">
    <source>
        <dbReference type="ARBA" id="ARBA00023214"/>
    </source>
</evidence>
<feature type="transmembrane region" description="Helical" evidence="10">
    <location>
        <begin position="216"/>
        <end position="239"/>
    </location>
</feature>
<evidence type="ECO:0000256" key="5">
    <source>
        <dbReference type="ARBA" id="ARBA00023065"/>
    </source>
</evidence>
<evidence type="ECO:0000313" key="11">
    <source>
        <dbReference type="EMBL" id="KRK98966.1"/>
    </source>
</evidence>
<organism evidence="11 12">
    <name type="scientific">Secundilactobacillus odoratitofui DSM 19909 = JCM 15043</name>
    <dbReference type="NCBI Taxonomy" id="1423776"/>
    <lineage>
        <taxon>Bacteria</taxon>
        <taxon>Bacillati</taxon>
        <taxon>Bacillota</taxon>
        <taxon>Bacilli</taxon>
        <taxon>Lactobacillales</taxon>
        <taxon>Lactobacillaceae</taxon>
        <taxon>Secundilactobacillus</taxon>
    </lineage>
</organism>
<feature type="transmembrane region" description="Helical" evidence="10">
    <location>
        <begin position="145"/>
        <end position="170"/>
    </location>
</feature>
<keyword evidence="9" id="KW-0407">Ion channel</keyword>
<comment type="subcellular location">
    <subcellularLocation>
        <location evidence="1">Membrane</location>
        <topology evidence="1">Multi-pass membrane protein</topology>
    </subcellularLocation>
</comment>
<dbReference type="InterPro" id="IPR050368">
    <property type="entry name" value="ClC-type_chloride_channel"/>
</dbReference>
<feature type="transmembrane region" description="Helical" evidence="10">
    <location>
        <begin position="52"/>
        <end position="69"/>
    </location>
</feature>
<keyword evidence="7" id="KW-0869">Chloride channel</keyword>
<dbReference type="GO" id="GO:0005254">
    <property type="term" value="F:chloride channel activity"/>
    <property type="evidence" value="ECO:0007669"/>
    <property type="project" value="UniProtKB-KW"/>
</dbReference>
<dbReference type="SUPFAM" id="SSF81340">
    <property type="entry name" value="Clc chloride channel"/>
    <property type="match status" value="1"/>
</dbReference>
<evidence type="ECO:0000256" key="3">
    <source>
        <dbReference type="ARBA" id="ARBA00022692"/>
    </source>
</evidence>
<feature type="transmembrane region" description="Helical" evidence="10">
    <location>
        <begin position="7"/>
        <end position="32"/>
    </location>
</feature>
<dbReference type="STRING" id="1423776.FD04_GL000115"/>
<evidence type="ECO:0000256" key="4">
    <source>
        <dbReference type="ARBA" id="ARBA00022989"/>
    </source>
</evidence>
<sequence length="412" mass="43718">MMTISTVVLGVIAGLGSLILANFLDIIEKLFLNFNETPLSPFAANVSGTRRLVSMIIGGVIAAIVWYYMRTKMKPTVSIAKALDGETMPVWTTAVHVFTQIFFVATGGSVGRELAPREFGAMLSQTWQRFLHRFGITFDEEDRKLLIAAAAGAGFAGIYIAPLTGTMFAIELLYKKVTGRAVAVSLTMSSIAMLMGSTLRGFHPYYAVGNGDFSPISVVLVVIVGPLCGFVGAYFRRFFQWANKHQARDRSILWLLPVVAVLTGAIAYFYPEISGNGRALAQPAMTNQSAGLVGLFLIGGLAKALVTVFSLRAGASGGTLTPSIAIGATIGMALGVVAHMLIPGIAIWQGGLIGAATLLASSQQAPLMALFMIFEVCHLDYSALLPLGLGVALASASSQLVLHQAKKPKQQL</sequence>
<comment type="caution">
    <text evidence="11">The sequence shown here is derived from an EMBL/GenBank/DDBJ whole genome shotgun (WGS) entry which is preliminary data.</text>
</comment>
<name>A0A0R1LTA3_9LACO</name>
<evidence type="ECO:0000256" key="6">
    <source>
        <dbReference type="ARBA" id="ARBA00023136"/>
    </source>
</evidence>
<feature type="transmembrane region" description="Helical" evidence="10">
    <location>
        <begin position="251"/>
        <end position="270"/>
    </location>
</feature>
<evidence type="ECO:0000256" key="1">
    <source>
        <dbReference type="ARBA" id="ARBA00004141"/>
    </source>
</evidence>
<dbReference type="Gene3D" id="1.10.3080.10">
    <property type="entry name" value="Clc chloride channel"/>
    <property type="match status" value="1"/>
</dbReference>
<keyword evidence="2" id="KW-0813">Transport</keyword>
<dbReference type="PANTHER" id="PTHR43427:SF6">
    <property type="entry name" value="CHLORIDE CHANNEL PROTEIN CLC-E"/>
    <property type="match status" value="1"/>
</dbReference>
<feature type="transmembrane region" description="Helical" evidence="10">
    <location>
        <begin position="90"/>
        <end position="110"/>
    </location>
</feature>
<evidence type="ECO:0000313" key="12">
    <source>
        <dbReference type="Proteomes" id="UP000051160"/>
    </source>
</evidence>
<reference evidence="11 12" key="1">
    <citation type="journal article" date="2015" name="Genome Announc.">
        <title>Expanding the biotechnology potential of lactobacilli through comparative genomics of 213 strains and associated genera.</title>
        <authorList>
            <person name="Sun Z."/>
            <person name="Harris H.M."/>
            <person name="McCann A."/>
            <person name="Guo C."/>
            <person name="Argimon S."/>
            <person name="Zhang W."/>
            <person name="Yang X."/>
            <person name="Jeffery I.B."/>
            <person name="Cooney J.C."/>
            <person name="Kagawa T.F."/>
            <person name="Liu W."/>
            <person name="Song Y."/>
            <person name="Salvetti E."/>
            <person name="Wrobel A."/>
            <person name="Rasinkangas P."/>
            <person name="Parkhill J."/>
            <person name="Rea M.C."/>
            <person name="O'Sullivan O."/>
            <person name="Ritari J."/>
            <person name="Douillard F.P."/>
            <person name="Paul Ross R."/>
            <person name="Yang R."/>
            <person name="Briner A.E."/>
            <person name="Felis G.E."/>
            <person name="de Vos W.M."/>
            <person name="Barrangou R."/>
            <person name="Klaenhammer T.R."/>
            <person name="Caufield P.W."/>
            <person name="Cui Y."/>
            <person name="Zhang H."/>
            <person name="O'Toole P.W."/>
        </authorList>
    </citation>
    <scope>NUCLEOTIDE SEQUENCE [LARGE SCALE GENOMIC DNA]</scope>
    <source>
        <strain evidence="11 12">DSM 19909</strain>
    </source>
</reference>
<keyword evidence="12" id="KW-1185">Reference proteome</keyword>
<dbReference type="InterPro" id="IPR014743">
    <property type="entry name" value="Cl-channel_core"/>
</dbReference>
<dbReference type="CDD" id="cd01033">
    <property type="entry name" value="ClC_like"/>
    <property type="match status" value="1"/>
</dbReference>
<feature type="transmembrane region" description="Helical" evidence="10">
    <location>
        <begin position="381"/>
        <end position="402"/>
    </location>
</feature>
<dbReference type="InterPro" id="IPR001807">
    <property type="entry name" value="ClC"/>
</dbReference>
<dbReference type="PRINTS" id="PR00762">
    <property type="entry name" value="CLCHANNEL"/>
</dbReference>
<proteinExistence type="predicted"/>
<evidence type="ECO:0000256" key="10">
    <source>
        <dbReference type="SAM" id="Phobius"/>
    </source>
</evidence>
<evidence type="ECO:0000256" key="9">
    <source>
        <dbReference type="ARBA" id="ARBA00023303"/>
    </source>
</evidence>
<accession>A0A0R1LTA3</accession>
<gene>
    <name evidence="11" type="ORF">FD04_GL000115</name>
</gene>